<name>A0AAV0S8I1_9ROSI</name>
<feature type="compositionally biased region" description="Polar residues" evidence="1">
    <location>
        <begin position="56"/>
        <end position="67"/>
    </location>
</feature>
<feature type="transmembrane region" description="Helical" evidence="2">
    <location>
        <begin position="177"/>
        <end position="198"/>
    </location>
</feature>
<dbReference type="EMBL" id="CAMGYJ010000011">
    <property type="protein sequence ID" value="CAI0628840.1"/>
    <property type="molecule type" value="Genomic_DNA"/>
</dbReference>
<sequence length="366" mass="40055">MLSDPIPFHNFTAKQKKRRTPLLHTLTASSSSPLHSLKPNEQQKEMYAKYAKSSDSDLTSLEPSSPRSPKRPVYYVQSPSRDSHDDGDKSATASSSSLPNTTPIDSPSHPYYHPGRHSRASSSSRVSGGSYPSSASATRKPTGKIRRWPSSAGNCHVILEEGGGDYDGYGDPARCRVLLAVMGLAAIFTAFCFLLWGASRPFSPQITVKSLTVHNFYFGQGSDLTGVPTKMLTTNCSVGIKVYNPASFFGISVSSTPVHIMFSQLVVATGQLRSYYQPRKSHKAVSVNVKGMRVPLYGAGASLTRSAEEEVQVPVRLVFEVRSRGYVVGKLVKSRHTQRISCALMFDSRTSNPIRLKKHSCTYKLV</sequence>
<evidence type="ECO:0000256" key="1">
    <source>
        <dbReference type="SAM" id="MobiDB-lite"/>
    </source>
</evidence>
<keyword evidence="2" id="KW-1133">Transmembrane helix</keyword>
<reference evidence="3" key="1">
    <citation type="submission" date="2022-08" db="EMBL/GenBank/DDBJ databases">
        <authorList>
            <person name="Gutierrez-Valencia J."/>
        </authorList>
    </citation>
    <scope>NUCLEOTIDE SEQUENCE</scope>
</reference>
<dbReference type="PANTHER" id="PTHR48436">
    <property type="entry name" value="2, PUTATIVE-RELATED"/>
    <property type="match status" value="1"/>
</dbReference>
<feature type="compositionally biased region" description="Low complexity" evidence="1">
    <location>
        <begin position="120"/>
        <end position="137"/>
    </location>
</feature>
<feature type="region of interest" description="Disordered" evidence="1">
    <location>
        <begin position="1"/>
        <end position="148"/>
    </location>
</feature>
<feature type="compositionally biased region" description="Polar residues" evidence="1">
    <location>
        <begin position="91"/>
        <end position="105"/>
    </location>
</feature>
<evidence type="ECO:0008006" key="5">
    <source>
        <dbReference type="Google" id="ProtNLM"/>
    </source>
</evidence>
<evidence type="ECO:0000313" key="4">
    <source>
        <dbReference type="Proteomes" id="UP001154282"/>
    </source>
</evidence>
<dbReference type="Proteomes" id="UP001154282">
    <property type="component" value="Unassembled WGS sequence"/>
</dbReference>
<accession>A0AAV0S8I1</accession>
<organism evidence="3 4">
    <name type="scientific">Linum tenue</name>
    <dbReference type="NCBI Taxonomy" id="586396"/>
    <lineage>
        <taxon>Eukaryota</taxon>
        <taxon>Viridiplantae</taxon>
        <taxon>Streptophyta</taxon>
        <taxon>Embryophyta</taxon>
        <taxon>Tracheophyta</taxon>
        <taxon>Spermatophyta</taxon>
        <taxon>Magnoliopsida</taxon>
        <taxon>eudicotyledons</taxon>
        <taxon>Gunneridae</taxon>
        <taxon>Pentapetalae</taxon>
        <taxon>rosids</taxon>
        <taxon>fabids</taxon>
        <taxon>Malpighiales</taxon>
        <taxon>Linaceae</taxon>
        <taxon>Linum</taxon>
    </lineage>
</organism>
<dbReference type="InterPro" id="IPR055276">
    <property type="entry name" value="NHL41-like"/>
</dbReference>
<keyword evidence="2" id="KW-0812">Transmembrane</keyword>
<dbReference type="PANTHER" id="PTHR48436:SF1">
    <property type="entry name" value="2, PUTATIVE-RELATED"/>
    <property type="match status" value="1"/>
</dbReference>
<gene>
    <name evidence="3" type="ORF">LITE_LOCUS51781</name>
</gene>
<dbReference type="AlphaFoldDB" id="A0AAV0S8I1"/>
<proteinExistence type="predicted"/>
<keyword evidence="2" id="KW-0472">Membrane</keyword>
<protein>
    <recommendedName>
        <fullName evidence="5">Late embryogenesis abundant protein LEA-2 subgroup domain-containing protein</fullName>
    </recommendedName>
</protein>
<evidence type="ECO:0000256" key="2">
    <source>
        <dbReference type="SAM" id="Phobius"/>
    </source>
</evidence>
<keyword evidence="4" id="KW-1185">Reference proteome</keyword>
<feature type="compositionally biased region" description="Basic and acidic residues" evidence="1">
    <location>
        <begin position="41"/>
        <end position="55"/>
    </location>
</feature>
<comment type="caution">
    <text evidence="3">The sequence shown here is derived from an EMBL/GenBank/DDBJ whole genome shotgun (WGS) entry which is preliminary data.</text>
</comment>
<evidence type="ECO:0000313" key="3">
    <source>
        <dbReference type="EMBL" id="CAI0628840.1"/>
    </source>
</evidence>